<feature type="transmembrane region" description="Helical" evidence="5">
    <location>
        <begin position="221"/>
        <end position="239"/>
    </location>
</feature>
<dbReference type="InterPro" id="IPR007016">
    <property type="entry name" value="O-antigen_ligase-rel_domated"/>
</dbReference>
<proteinExistence type="predicted"/>
<keyword evidence="2 5" id="KW-0812">Transmembrane</keyword>
<accession>A0A1F7X473</accession>
<evidence type="ECO:0000313" key="7">
    <source>
        <dbReference type="EMBL" id="OGM09904.1"/>
    </source>
</evidence>
<evidence type="ECO:0000259" key="6">
    <source>
        <dbReference type="Pfam" id="PF04932"/>
    </source>
</evidence>
<evidence type="ECO:0000256" key="4">
    <source>
        <dbReference type="ARBA" id="ARBA00023136"/>
    </source>
</evidence>
<evidence type="ECO:0000256" key="2">
    <source>
        <dbReference type="ARBA" id="ARBA00022692"/>
    </source>
</evidence>
<dbReference type="STRING" id="1802479.A2Y68_00555"/>
<feature type="transmembrane region" description="Helical" evidence="5">
    <location>
        <begin position="72"/>
        <end position="91"/>
    </location>
</feature>
<gene>
    <name evidence="7" type="ORF">A2Y68_00555</name>
</gene>
<comment type="subcellular location">
    <subcellularLocation>
        <location evidence="1">Membrane</location>
        <topology evidence="1">Multi-pass membrane protein</topology>
    </subcellularLocation>
</comment>
<evidence type="ECO:0000256" key="1">
    <source>
        <dbReference type="ARBA" id="ARBA00004141"/>
    </source>
</evidence>
<feature type="transmembrane region" description="Helical" evidence="5">
    <location>
        <begin position="198"/>
        <end position="215"/>
    </location>
</feature>
<comment type="caution">
    <text evidence="7">The sequence shown here is derived from an EMBL/GenBank/DDBJ whole genome shotgun (WGS) entry which is preliminary data.</text>
</comment>
<feature type="transmembrane region" description="Helical" evidence="5">
    <location>
        <begin position="392"/>
        <end position="416"/>
    </location>
</feature>
<feature type="transmembrane region" description="Helical" evidence="5">
    <location>
        <begin position="347"/>
        <end position="371"/>
    </location>
</feature>
<dbReference type="PANTHER" id="PTHR37422:SF17">
    <property type="entry name" value="O-ANTIGEN LIGASE"/>
    <property type="match status" value="1"/>
</dbReference>
<protein>
    <recommendedName>
        <fullName evidence="6">O-antigen ligase-related domain-containing protein</fullName>
    </recommendedName>
</protein>
<reference evidence="7 8" key="1">
    <citation type="journal article" date="2016" name="Nat. Commun.">
        <title>Thousands of microbial genomes shed light on interconnected biogeochemical processes in an aquifer system.</title>
        <authorList>
            <person name="Anantharaman K."/>
            <person name="Brown C.T."/>
            <person name="Hug L.A."/>
            <person name="Sharon I."/>
            <person name="Castelle C.J."/>
            <person name="Probst A.J."/>
            <person name="Thomas B.C."/>
            <person name="Singh A."/>
            <person name="Wilkins M.J."/>
            <person name="Karaoz U."/>
            <person name="Brodie E.L."/>
            <person name="Williams K.H."/>
            <person name="Hubbard S.S."/>
            <person name="Banfield J.F."/>
        </authorList>
    </citation>
    <scope>NUCLEOTIDE SEQUENCE [LARGE SCALE GENOMIC DNA]</scope>
</reference>
<evidence type="ECO:0000256" key="5">
    <source>
        <dbReference type="SAM" id="Phobius"/>
    </source>
</evidence>
<dbReference type="InterPro" id="IPR051533">
    <property type="entry name" value="WaaL-like"/>
</dbReference>
<dbReference type="PANTHER" id="PTHR37422">
    <property type="entry name" value="TEICHURONIC ACID BIOSYNTHESIS PROTEIN TUAE"/>
    <property type="match status" value="1"/>
</dbReference>
<evidence type="ECO:0000313" key="8">
    <source>
        <dbReference type="Proteomes" id="UP000176778"/>
    </source>
</evidence>
<dbReference type="EMBL" id="MGFR01000002">
    <property type="protein sequence ID" value="OGM09904.1"/>
    <property type="molecule type" value="Genomic_DNA"/>
</dbReference>
<dbReference type="AlphaFoldDB" id="A0A1F7X473"/>
<keyword evidence="3 5" id="KW-1133">Transmembrane helix</keyword>
<feature type="transmembrane region" description="Helical" evidence="5">
    <location>
        <begin position="40"/>
        <end position="60"/>
    </location>
</feature>
<name>A0A1F7X473_9BACT</name>
<feature type="transmembrane region" description="Helical" evidence="5">
    <location>
        <begin position="103"/>
        <end position="120"/>
    </location>
</feature>
<dbReference type="Proteomes" id="UP000176778">
    <property type="component" value="Unassembled WGS sequence"/>
</dbReference>
<evidence type="ECO:0000256" key="3">
    <source>
        <dbReference type="ARBA" id="ARBA00022989"/>
    </source>
</evidence>
<feature type="domain" description="O-antigen ligase-related" evidence="6">
    <location>
        <begin position="213"/>
        <end position="363"/>
    </location>
</feature>
<feature type="transmembrane region" description="Helical" evidence="5">
    <location>
        <begin position="251"/>
        <end position="271"/>
    </location>
</feature>
<sequence length="435" mass="48801">MLKLIKQNSVLALTLLAIFLVKIPPFYFLGITSTLLTSHTLARYLIFAIFLFSAWQVFFGKGKAIPQSGKNLILLFLAYFFFQSFSVVGAESVEAFARVYKDIVFPGFFLFVVLFQSGIARGLAKIFVAAGIINFFYQMAILLVPSAFRLFGERFIYSEHFQLVDINIQRGRLFVETYDEIAIPVLLFLLFKEKRSKVRLGYILVLTMIIVPSLLSNFRTRFLMLFFALAASFLIVVGGRLKAKLTLIGSLFVLGFVAHSVSVYFFGFSFLNRLALEDPGEDVQTIQSRFANIKASLDMGLARPLSGVGLNNYYFHLSEGRKGLFSISLNLARQREAEFASVNPHNIFAQIVSETGLVSLGLYLFILGFFAKGDIGIVKGKDGLKKSLAISFWTLFIYSIFNPTTTLAYNSLFWILRAALTQDLPLRSPGNRSLG</sequence>
<dbReference type="Pfam" id="PF04932">
    <property type="entry name" value="Wzy_C"/>
    <property type="match status" value="1"/>
</dbReference>
<organism evidence="7 8">
    <name type="scientific">Candidatus Woesebacteria bacterium RBG_13_46_13</name>
    <dbReference type="NCBI Taxonomy" id="1802479"/>
    <lineage>
        <taxon>Bacteria</taxon>
        <taxon>Candidatus Woeseibacteriota</taxon>
    </lineage>
</organism>
<keyword evidence="4 5" id="KW-0472">Membrane</keyword>
<dbReference type="GO" id="GO:0016020">
    <property type="term" value="C:membrane"/>
    <property type="evidence" value="ECO:0007669"/>
    <property type="project" value="UniProtKB-SubCell"/>
</dbReference>
<feature type="transmembrane region" description="Helical" evidence="5">
    <location>
        <begin position="127"/>
        <end position="151"/>
    </location>
</feature>